<sequence>MSSKNSFHIATIFLTMLHQFKHSNVNLSKMNGAYRQCLCISFTHSKCIVCPQGNAVMSFIVSNRNSKQTGQSWCIAPSTQWCASFIDFE</sequence>
<proteinExistence type="predicted"/>
<organism evidence="1">
    <name type="scientific">Rhizophora mucronata</name>
    <name type="common">Asiatic mangrove</name>
    <dbReference type="NCBI Taxonomy" id="61149"/>
    <lineage>
        <taxon>Eukaryota</taxon>
        <taxon>Viridiplantae</taxon>
        <taxon>Streptophyta</taxon>
        <taxon>Embryophyta</taxon>
        <taxon>Tracheophyta</taxon>
        <taxon>Spermatophyta</taxon>
        <taxon>Magnoliopsida</taxon>
        <taxon>eudicotyledons</taxon>
        <taxon>Gunneridae</taxon>
        <taxon>Pentapetalae</taxon>
        <taxon>rosids</taxon>
        <taxon>fabids</taxon>
        <taxon>Malpighiales</taxon>
        <taxon>Rhizophoraceae</taxon>
        <taxon>Rhizophora</taxon>
    </lineage>
</organism>
<accession>A0A2P2KUH5</accession>
<evidence type="ECO:0000313" key="1">
    <source>
        <dbReference type="EMBL" id="MBX09380.1"/>
    </source>
</evidence>
<dbReference type="EMBL" id="GGEC01028896">
    <property type="protein sequence ID" value="MBX09380.1"/>
    <property type="molecule type" value="Transcribed_RNA"/>
</dbReference>
<protein>
    <submittedName>
        <fullName evidence="1">Zinc finger protein</fullName>
    </submittedName>
</protein>
<dbReference type="AlphaFoldDB" id="A0A2P2KUH5"/>
<reference evidence="1" key="1">
    <citation type="submission" date="2018-02" db="EMBL/GenBank/DDBJ databases">
        <title>Rhizophora mucronata_Transcriptome.</title>
        <authorList>
            <person name="Meera S.P."/>
            <person name="Sreeshan A."/>
            <person name="Augustine A."/>
        </authorList>
    </citation>
    <scope>NUCLEOTIDE SEQUENCE</scope>
    <source>
        <tissue evidence="1">Leaf</tissue>
    </source>
</reference>
<name>A0A2P2KUH5_RHIMU</name>